<keyword evidence="1" id="KW-0472">Membrane</keyword>
<gene>
    <name evidence="2" type="ORF">ACFQWG_07540</name>
</gene>
<keyword evidence="1" id="KW-0812">Transmembrane</keyword>
<evidence type="ECO:0000313" key="3">
    <source>
        <dbReference type="Proteomes" id="UP001596527"/>
    </source>
</evidence>
<protein>
    <submittedName>
        <fullName evidence="2">DUF3017 domain-containing protein</fullName>
    </submittedName>
</protein>
<feature type="transmembrane region" description="Helical" evidence="1">
    <location>
        <begin position="72"/>
        <end position="89"/>
    </location>
</feature>
<evidence type="ECO:0000313" key="2">
    <source>
        <dbReference type="EMBL" id="MFC7581048.1"/>
    </source>
</evidence>
<sequence length="98" mass="10632">MDLDQPPERRRADAAEIASVAVALAGLAGVVILSLTDHPHRAVLLTAGLLFLLSGARALWPGRPWFASRWRWLDVAFYAGVGALVWFFSPFTATMGVV</sequence>
<feature type="transmembrane region" description="Helical" evidence="1">
    <location>
        <begin position="42"/>
        <end position="60"/>
    </location>
</feature>
<organism evidence="2 3">
    <name type="scientific">Schaalia naturae</name>
    <dbReference type="NCBI Taxonomy" id="635203"/>
    <lineage>
        <taxon>Bacteria</taxon>
        <taxon>Bacillati</taxon>
        <taxon>Actinomycetota</taxon>
        <taxon>Actinomycetes</taxon>
        <taxon>Actinomycetales</taxon>
        <taxon>Actinomycetaceae</taxon>
        <taxon>Schaalia</taxon>
    </lineage>
</organism>
<feature type="transmembrane region" description="Helical" evidence="1">
    <location>
        <begin position="12"/>
        <end position="36"/>
    </location>
</feature>
<dbReference type="EMBL" id="JBHTEF010000001">
    <property type="protein sequence ID" value="MFC7581048.1"/>
    <property type="molecule type" value="Genomic_DNA"/>
</dbReference>
<comment type="caution">
    <text evidence="2">The sequence shown here is derived from an EMBL/GenBank/DDBJ whole genome shotgun (WGS) entry which is preliminary data.</text>
</comment>
<evidence type="ECO:0000256" key="1">
    <source>
        <dbReference type="SAM" id="Phobius"/>
    </source>
</evidence>
<reference evidence="3" key="1">
    <citation type="journal article" date="2019" name="Int. J. Syst. Evol. Microbiol.">
        <title>The Global Catalogue of Microorganisms (GCM) 10K type strain sequencing project: providing services to taxonomists for standard genome sequencing and annotation.</title>
        <authorList>
            <consortium name="The Broad Institute Genomics Platform"/>
            <consortium name="The Broad Institute Genome Sequencing Center for Infectious Disease"/>
            <person name="Wu L."/>
            <person name="Ma J."/>
        </authorList>
    </citation>
    <scope>NUCLEOTIDE SEQUENCE [LARGE SCALE GENOMIC DNA]</scope>
    <source>
        <strain evidence="3">CCUG 56698</strain>
    </source>
</reference>
<proteinExistence type="predicted"/>
<dbReference type="Proteomes" id="UP001596527">
    <property type="component" value="Unassembled WGS sequence"/>
</dbReference>
<name>A0ABW2SNU2_9ACTO</name>
<keyword evidence="3" id="KW-1185">Reference proteome</keyword>
<dbReference type="RefSeq" id="WP_291495693.1">
    <property type="nucleotide sequence ID" value="NZ_JBHTEF010000001.1"/>
</dbReference>
<keyword evidence="1" id="KW-1133">Transmembrane helix</keyword>
<accession>A0ABW2SNU2</accession>